<organism evidence="2 3">
    <name type="scientific">Bacteroides ovatus</name>
    <dbReference type="NCBI Taxonomy" id="28116"/>
    <lineage>
        <taxon>Bacteria</taxon>
        <taxon>Pseudomonadati</taxon>
        <taxon>Bacteroidota</taxon>
        <taxon>Bacteroidia</taxon>
        <taxon>Bacteroidales</taxon>
        <taxon>Bacteroidaceae</taxon>
        <taxon>Bacteroides</taxon>
    </lineage>
</organism>
<dbReference type="AlphaFoldDB" id="A0A395W719"/>
<dbReference type="EMBL" id="VWLX01000030">
    <property type="protein sequence ID" value="KAA3798141.1"/>
    <property type="molecule type" value="Genomic_DNA"/>
</dbReference>
<evidence type="ECO:0000313" key="1">
    <source>
        <dbReference type="EMBL" id="KAA3798141.1"/>
    </source>
</evidence>
<dbReference type="RefSeq" id="WP_004301039.1">
    <property type="nucleotide sequence ID" value="NZ_CAKJZA010000004.1"/>
</dbReference>
<proteinExistence type="predicted"/>
<protein>
    <submittedName>
        <fullName evidence="2">Uncharacterized protein</fullName>
    </submittedName>
</protein>
<name>A0A395W719_BACOV</name>
<sequence>MFDIRRKIKAWIADFSISDCNNTAFDMVYCGRRRVAAITDADLLLKIVQNNARSRVRNLALKRIASDVHLQRIINDCNYADIKVKAISRLGTGHDEFYKEFIAAKGRFEGQTVLTQVAMNMLSLDGMLEICFLLRASSMEKLINFLLKLYTLETLTEVLILPLLTGKEVSRQVKQLLWNRVDSNDFYLSYHKNDFVSHLLDLKYGKSVCMEELHQLINLSITLELPIDKMEYILKQIHRNSFIEVKDMKLFLILNVPDELVDDMLNCSDRRLVKAAEHWCNARNYTIKHHTTRYPRKDFLSE</sequence>
<reference evidence="1 4" key="2">
    <citation type="journal article" date="2019" name="Nat. Med.">
        <title>A library of human gut bacterial isolates paired with longitudinal multiomics data enables mechanistic microbiome research.</title>
        <authorList>
            <person name="Poyet M."/>
            <person name="Groussin M."/>
            <person name="Gibbons S.M."/>
            <person name="Avila-Pacheco J."/>
            <person name="Jiang X."/>
            <person name="Kearney S.M."/>
            <person name="Perrotta A.R."/>
            <person name="Berdy B."/>
            <person name="Zhao S."/>
            <person name="Lieberman T.D."/>
            <person name="Swanson P.K."/>
            <person name="Smith M."/>
            <person name="Roesemann S."/>
            <person name="Alexander J.E."/>
            <person name="Rich S.A."/>
            <person name="Livny J."/>
            <person name="Vlamakis H."/>
            <person name="Clish C."/>
            <person name="Bullock K."/>
            <person name="Deik A."/>
            <person name="Scott J."/>
            <person name="Pierce K.A."/>
            <person name="Xavier R.J."/>
            <person name="Alm E.J."/>
        </authorList>
    </citation>
    <scope>NUCLEOTIDE SEQUENCE [LARGE SCALE GENOMIC DNA]</scope>
    <source>
        <strain evidence="1 4">BIOML-A183</strain>
    </source>
</reference>
<comment type="caution">
    <text evidence="2">The sequence shown here is derived from an EMBL/GenBank/DDBJ whole genome shotgun (WGS) entry which is preliminary data.</text>
</comment>
<dbReference type="Proteomes" id="UP000460135">
    <property type="component" value="Unassembled WGS sequence"/>
</dbReference>
<reference evidence="2 3" key="1">
    <citation type="submission" date="2018-08" db="EMBL/GenBank/DDBJ databases">
        <title>A genome reference for cultivated species of the human gut microbiota.</title>
        <authorList>
            <person name="Zou Y."/>
            <person name="Xue W."/>
            <person name="Luo G."/>
        </authorList>
    </citation>
    <scope>NUCLEOTIDE SEQUENCE [LARGE SCALE GENOMIC DNA]</scope>
    <source>
        <strain evidence="2 3">AF20-9LB</strain>
    </source>
</reference>
<evidence type="ECO:0000313" key="4">
    <source>
        <dbReference type="Proteomes" id="UP000460135"/>
    </source>
</evidence>
<dbReference type="GeneID" id="29455701"/>
<evidence type="ECO:0000313" key="3">
    <source>
        <dbReference type="Proteomes" id="UP000266492"/>
    </source>
</evidence>
<dbReference type="EMBL" id="QRVZ01000001">
    <property type="protein sequence ID" value="RGS87968.1"/>
    <property type="molecule type" value="Genomic_DNA"/>
</dbReference>
<evidence type="ECO:0000313" key="2">
    <source>
        <dbReference type="EMBL" id="RGS87968.1"/>
    </source>
</evidence>
<gene>
    <name evidence="2" type="ORF">DWX70_00030</name>
    <name evidence="1" type="ORF">F3F51_26635</name>
</gene>
<accession>A0A395W719</accession>
<dbReference type="Proteomes" id="UP000266492">
    <property type="component" value="Unassembled WGS sequence"/>
</dbReference>